<name>A0A327YCW5_9BACL</name>
<sequence>MITKTNIKRQKESARTGFALVQLRTVTIEQPEFESSPL</sequence>
<proteinExistence type="predicted"/>
<accession>A0A327YCW5</accession>
<dbReference type="AlphaFoldDB" id="A0A327YCW5"/>
<organism evidence="1 2">
    <name type="scientific">Paranoxybacillus vitaminiphilus</name>
    <dbReference type="NCBI Taxonomy" id="581036"/>
    <lineage>
        <taxon>Bacteria</taxon>
        <taxon>Bacillati</taxon>
        <taxon>Bacillota</taxon>
        <taxon>Bacilli</taxon>
        <taxon>Bacillales</taxon>
        <taxon>Anoxybacillaceae</taxon>
        <taxon>Paranoxybacillus</taxon>
    </lineage>
</organism>
<keyword evidence="2" id="KW-1185">Reference proteome</keyword>
<reference evidence="1 2" key="1">
    <citation type="submission" date="2018-06" db="EMBL/GenBank/DDBJ databases">
        <title>Genomic Encyclopedia of Type Strains, Phase III (KMG-III): the genomes of soil and plant-associated and newly described type strains.</title>
        <authorList>
            <person name="Whitman W."/>
        </authorList>
    </citation>
    <scope>NUCLEOTIDE SEQUENCE [LARGE SCALE GENOMIC DNA]</scope>
    <source>
        <strain evidence="1 2">CGMCC 1.8979</strain>
    </source>
</reference>
<evidence type="ECO:0000313" key="1">
    <source>
        <dbReference type="EMBL" id="RAK18928.1"/>
    </source>
</evidence>
<comment type="caution">
    <text evidence="1">The sequence shown here is derived from an EMBL/GenBank/DDBJ whole genome shotgun (WGS) entry which is preliminary data.</text>
</comment>
<dbReference type="EMBL" id="QLMH01000008">
    <property type="protein sequence ID" value="RAK18928.1"/>
    <property type="molecule type" value="Genomic_DNA"/>
</dbReference>
<dbReference type="Proteomes" id="UP000248555">
    <property type="component" value="Unassembled WGS sequence"/>
</dbReference>
<gene>
    <name evidence="1" type="ORF">B0I26_108103</name>
</gene>
<evidence type="ECO:0000313" key="2">
    <source>
        <dbReference type="Proteomes" id="UP000248555"/>
    </source>
</evidence>
<protein>
    <submittedName>
        <fullName evidence="1">Uncharacterized protein</fullName>
    </submittedName>
</protein>